<dbReference type="InterPro" id="IPR026444">
    <property type="entry name" value="Secre_tail"/>
</dbReference>
<dbReference type="Pfam" id="PF00127">
    <property type="entry name" value="Copper-bind"/>
    <property type="match status" value="1"/>
</dbReference>
<keyword evidence="1" id="KW-0479">Metal-binding</keyword>
<feature type="signal peptide" evidence="4">
    <location>
        <begin position="1"/>
        <end position="19"/>
    </location>
</feature>
<evidence type="ECO:0000259" key="5">
    <source>
        <dbReference type="Pfam" id="PF00127"/>
    </source>
</evidence>
<protein>
    <submittedName>
        <fullName evidence="7">T9SS type A sorting domain-containing protein</fullName>
    </submittedName>
</protein>
<evidence type="ECO:0000259" key="6">
    <source>
        <dbReference type="Pfam" id="PF18962"/>
    </source>
</evidence>
<dbReference type="NCBIfam" id="TIGR04183">
    <property type="entry name" value="Por_Secre_tail"/>
    <property type="match status" value="1"/>
</dbReference>
<evidence type="ECO:0000256" key="2">
    <source>
        <dbReference type="ARBA" id="ARBA00022729"/>
    </source>
</evidence>
<sequence length="188" mass="21073">MKKIILSLILLLAPITFLAQTTHDINWTFNPSGDLTINQGDSVRWTWGDNSTHTVTSTSGVETFDSGNINGMGMTFTHTFNNIGVTDYRCDIHPGNMTGRITVQVLNIENESKQKTQLYPNPVSNILTVKTENTISNIRITNVIGKVIIDKNYNLSEIQLNVSSLKSGMYFIQISNDKNKKALKFFKK</sequence>
<dbReference type="EMBL" id="JBHTJM010000001">
    <property type="protein sequence ID" value="MFD0962462.1"/>
    <property type="molecule type" value="Genomic_DNA"/>
</dbReference>
<dbReference type="SUPFAM" id="SSF49503">
    <property type="entry name" value="Cupredoxins"/>
    <property type="match status" value="1"/>
</dbReference>
<evidence type="ECO:0000313" key="8">
    <source>
        <dbReference type="Proteomes" id="UP001596997"/>
    </source>
</evidence>
<dbReference type="InterPro" id="IPR008972">
    <property type="entry name" value="Cupredoxin"/>
</dbReference>
<dbReference type="Proteomes" id="UP001596997">
    <property type="component" value="Unassembled WGS sequence"/>
</dbReference>
<dbReference type="PANTHER" id="PTHR36507:SF1">
    <property type="entry name" value="BLL1555 PROTEIN"/>
    <property type="match status" value="1"/>
</dbReference>
<evidence type="ECO:0000256" key="4">
    <source>
        <dbReference type="SAM" id="SignalP"/>
    </source>
</evidence>
<feature type="domain" description="Secretion system C-terminal sorting" evidence="6">
    <location>
        <begin position="118"/>
        <end position="184"/>
    </location>
</feature>
<comment type="caution">
    <text evidence="7">The sequence shown here is derived from an EMBL/GenBank/DDBJ whole genome shotgun (WGS) entry which is preliminary data.</text>
</comment>
<dbReference type="InterPro" id="IPR052721">
    <property type="entry name" value="ET_Amicyanin"/>
</dbReference>
<organism evidence="7 8">
    <name type="scientific">Pseudofulvibacter geojedonensis</name>
    <dbReference type="NCBI Taxonomy" id="1123758"/>
    <lineage>
        <taxon>Bacteria</taxon>
        <taxon>Pseudomonadati</taxon>
        <taxon>Bacteroidota</taxon>
        <taxon>Flavobacteriia</taxon>
        <taxon>Flavobacteriales</taxon>
        <taxon>Flavobacteriaceae</taxon>
        <taxon>Pseudofulvibacter</taxon>
    </lineage>
</organism>
<dbReference type="RefSeq" id="WP_377712150.1">
    <property type="nucleotide sequence ID" value="NZ_JBHTJM010000001.1"/>
</dbReference>
<reference evidence="8" key="1">
    <citation type="journal article" date="2019" name="Int. J. Syst. Evol. Microbiol.">
        <title>The Global Catalogue of Microorganisms (GCM) 10K type strain sequencing project: providing services to taxonomists for standard genome sequencing and annotation.</title>
        <authorList>
            <consortium name="The Broad Institute Genomics Platform"/>
            <consortium name="The Broad Institute Genome Sequencing Center for Infectious Disease"/>
            <person name="Wu L."/>
            <person name="Ma J."/>
        </authorList>
    </citation>
    <scope>NUCLEOTIDE SEQUENCE [LARGE SCALE GENOMIC DNA]</scope>
    <source>
        <strain evidence="8">CCUG 62114</strain>
    </source>
</reference>
<dbReference type="PANTHER" id="PTHR36507">
    <property type="entry name" value="BLL1555 PROTEIN"/>
    <property type="match status" value="1"/>
</dbReference>
<keyword evidence="3" id="KW-0186">Copper</keyword>
<name>A0ABW3HY21_9FLAO</name>
<dbReference type="Pfam" id="PF18962">
    <property type="entry name" value="Por_Secre_tail"/>
    <property type="match status" value="1"/>
</dbReference>
<feature type="domain" description="Blue (type 1) copper" evidence="5">
    <location>
        <begin position="28"/>
        <end position="104"/>
    </location>
</feature>
<dbReference type="Gene3D" id="2.60.40.420">
    <property type="entry name" value="Cupredoxins - blue copper proteins"/>
    <property type="match status" value="1"/>
</dbReference>
<evidence type="ECO:0000313" key="7">
    <source>
        <dbReference type="EMBL" id="MFD0962462.1"/>
    </source>
</evidence>
<keyword evidence="2 4" id="KW-0732">Signal</keyword>
<accession>A0ABW3HY21</accession>
<gene>
    <name evidence="7" type="ORF">ACFQ1O_00415</name>
</gene>
<evidence type="ECO:0000256" key="3">
    <source>
        <dbReference type="ARBA" id="ARBA00023008"/>
    </source>
</evidence>
<keyword evidence="8" id="KW-1185">Reference proteome</keyword>
<evidence type="ECO:0000256" key="1">
    <source>
        <dbReference type="ARBA" id="ARBA00022723"/>
    </source>
</evidence>
<proteinExistence type="predicted"/>
<dbReference type="InterPro" id="IPR000923">
    <property type="entry name" value="BlueCu_1"/>
</dbReference>
<feature type="chain" id="PRO_5046165047" evidence="4">
    <location>
        <begin position="20"/>
        <end position="188"/>
    </location>
</feature>